<dbReference type="AlphaFoldDB" id="A0A6L8MGY9"/>
<keyword evidence="1" id="KW-0812">Transmembrane</keyword>
<feature type="transmembrane region" description="Helical" evidence="1">
    <location>
        <begin position="112"/>
        <end position="132"/>
    </location>
</feature>
<dbReference type="RefSeq" id="WP_161018414.1">
    <property type="nucleotide sequence ID" value="NZ_WWCP01000002.1"/>
</dbReference>
<name>A0A6L8MGY9_9BURK</name>
<dbReference type="Proteomes" id="UP000474565">
    <property type="component" value="Unassembled WGS sequence"/>
</dbReference>
<keyword evidence="1" id="KW-1133">Transmembrane helix</keyword>
<sequence length="133" mass="14350">MMTTESLTATAPGPIRLEVIDRASVRALVESEGQYLAAVAKAGENVHQVALDRQDEIAKFAAALPAEDIGNFYALYNEEVAAAARASSDRILSQNAAETAKLMQRAQDSSNLSTWVSIMVFFIILITAIGMFK</sequence>
<dbReference type="EMBL" id="WWCP01000002">
    <property type="protein sequence ID" value="MYM81122.1"/>
    <property type="molecule type" value="Genomic_DNA"/>
</dbReference>
<gene>
    <name evidence="2" type="ORF">GTP44_04005</name>
</gene>
<keyword evidence="1" id="KW-0472">Membrane</keyword>
<organism evidence="2 3">
    <name type="scientific">Duganella lactea</name>
    <dbReference type="NCBI Taxonomy" id="2692173"/>
    <lineage>
        <taxon>Bacteria</taxon>
        <taxon>Pseudomonadati</taxon>
        <taxon>Pseudomonadota</taxon>
        <taxon>Betaproteobacteria</taxon>
        <taxon>Burkholderiales</taxon>
        <taxon>Oxalobacteraceae</taxon>
        <taxon>Telluria group</taxon>
        <taxon>Duganella</taxon>
    </lineage>
</organism>
<protein>
    <submittedName>
        <fullName evidence="2">Uncharacterized protein</fullName>
    </submittedName>
</protein>
<reference evidence="2 3" key="1">
    <citation type="submission" date="2019-12" db="EMBL/GenBank/DDBJ databases">
        <title>Novel species isolated from a subtropical stream in China.</title>
        <authorList>
            <person name="Lu H."/>
        </authorList>
    </citation>
    <scope>NUCLEOTIDE SEQUENCE [LARGE SCALE GENOMIC DNA]</scope>
    <source>
        <strain evidence="2 3">FT50W</strain>
    </source>
</reference>
<evidence type="ECO:0000256" key="1">
    <source>
        <dbReference type="SAM" id="Phobius"/>
    </source>
</evidence>
<evidence type="ECO:0000313" key="2">
    <source>
        <dbReference type="EMBL" id="MYM81122.1"/>
    </source>
</evidence>
<accession>A0A6L8MGY9</accession>
<comment type="caution">
    <text evidence="2">The sequence shown here is derived from an EMBL/GenBank/DDBJ whole genome shotgun (WGS) entry which is preliminary data.</text>
</comment>
<proteinExistence type="predicted"/>
<evidence type="ECO:0000313" key="3">
    <source>
        <dbReference type="Proteomes" id="UP000474565"/>
    </source>
</evidence>